<feature type="transmembrane region" description="Helical" evidence="2">
    <location>
        <begin position="6"/>
        <end position="26"/>
    </location>
</feature>
<evidence type="ECO:0000256" key="2">
    <source>
        <dbReference type="SAM" id="Phobius"/>
    </source>
</evidence>
<protein>
    <submittedName>
        <fullName evidence="3">Uncharacterized protein</fullName>
    </submittedName>
</protein>
<dbReference type="RefSeq" id="WP_328955236.1">
    <property type="nucleotide sequence ID" value="NZ_CP108110.1"/>
</dbReference>
<proteinExistence type="predicted"/>
<gene>
    <name evidence="3" type="ORF">OHA16_16180</name>
</gene>
<evidence type="ECO:0000313" key="3">
    <source>
        <dbReference type="EMBL" id="WUQ84370.1"/>
    </source>
</evidence>
<sequence length="127" mass="12785">MDSDTLASALALLGTVGGFGLLGALIGREVAAQKATGRDNWHRQGGYPVDPALPDRLYGTMPAASLRPSADPATDPVRTTPVRTATSPTGADAGPPLTVLPGGSGRLAGWTSSSARPGPRSSRKPAA</sequence>
<dbReference type="EMBL" id="CP108110">
    <property type="protein sequence ID" value="WUQ84370.1"/>
    <property type="molecule type" value="Genomic_DNA"/>
</dbReference>
<reference evidence="3" key="1">
    <citation type="submission" date="2022-10" db="EMBL/GenBank/DDBJ databases">
        <title>The complete genomes of actinobacterial strains from the NBC collection.</title>
        <authorList>
            <person name="Joergensen T.S."/>
            <person name="Alvarez Arevalo M."/>
            <person name="Sterndorff E.B."/>
            <person name="Faurdal D."/>
            <person name="Vuksanovic O."/>
            <person name="Mourched A.-S."/>
            <person name="Charusanti P."/>
            <person name="Shaw S."/>
            <person name="Blin K."/>
            <person name="Weber T."/>
        </authorList>
    </citation>
    <scope>NUCLEOTIDE SEQUENCE</scope>
    <source>
        <strain evidence="3">NBC_00222</strain>
    </source>
</reference>
<evidence type="ECO:0000256" key="1">
    <source>
        <dbReference type="SAM" id="MobiDB-lite"/>
    </source>
</evidence>
<keyword evidence="2" id="KW-0472">Membrane</keyword>
<keyword evidence="2" id="KW-0812">Transmembrane</keyword>
<name>A0ABZ1TZK3_9ACTN</name>
<dbReference type="Proteomes" id="UP001432222">
    <property type="component" value="Chromosome"/>
</dbReference>
<accession>A0ABZ1TZK3</accession>
<evidence type="ECO:0000313" key="4">
    <source>
        <dbReference type="Proteomes" id="UP001432222"/>
    </source>
</evidence>
<keyword evidence="2" id="KW-1133">Transmembrane helix</keyword>
<feature type="region of interest" description="Disordered" evidence="1">
    <location>
        <begin position="35"/>
        <end position="127"/>
    </location>
</feature>
<keyword evidence="4" id="KW-1185">Reference proteome</keyword>
<organism evidence="3 4">
    <name type="scientific">Kitasatospora purpeofusca</name>
    <dbReference type="NCBI Taxonomy" id="67352"/>
    <lineage>
        <taxon>Bacteria</taxon>
        <taxon>Bacillati</taxon>
        <taxon>Actinomycetota</taxon>
        <taxon>Actinomycetes</taxon>
        <taxon>Kitasatosporales</taxon>
        <taxon>Streptomycetaceae</taxon>
        <taxon>Kitasatospora</taxon>
    </lineage>
</organism>